<feature type="transmembrane region" description="Helical" evidence="1">
    <location>
        <begin position="81"/>
        <end position="104"/>
    </location>
</feature>
<accession>A0AAN9YBM4</accession>
<evidence type="ECO:0000313" key="2">
    <source>
        <dbReference type="EMBL" id="KAK7605372.1"/>
    </source>
</evidence>
<gene>
    <name evidence="2" type="ORF">V9T40_007230</name>
</gene>
<comment type="caution">
    <text evidence="2">The sequence shown here is derived from an EMBL/GenBank/DDBJ whole genome shotgun (WGS) entry which is preliminary data.</text>
</comment>
<name>A0AAN9YBM4_9HEMI</name>
<keyword evidence="3" id="KW-1185">Reference proteome</keyword>
<reference evidence="2 3" key="1">
    <citation type="submission" date="2024-03" db="EMBL/GenBank/DDBJ databases">
        <title>Adaptation during the transition from Ophiocordyceps entomopathogen to insect associate is accompanied by gene loss and intensified selection.</title>
        <authorList>
            <person name="Ward C.M."/>
            <person name="Onetto C.A."/>
            <person name="Borneman A.R."/>
        </authorList>
    </citation>
    <scope>NUCLEOTIDE SEQUENCE [LARGE SCALE GENOMIC DNA]</scope>
    <source>
        <strain evidence="2">AWRI1</strain>
        <tissue evidence="2">Single Adult Female</tissue>
    </source>
</reference>
<proteinExistence type="predicted"/>
<sequence>MIESLSKFNGTCQDCWDLDPPPDMILSIPPPPMPTFFASSFVTVGNRSNVPCPLLCDWTTGQGMEMKEELPHVGKGGENSWFLLTVSSFTFILLLSMCVTLFLLKCRQNQKMKSCLQKTTGTYNDRTYESILYPSLKDNHVLWATLTTKGKPQTVAVTAMPPPLPPRLSQVRSFENCAFADLDDYSMKYGRPQVSSPVKIENPDIPPINFYPCLKRHNYPSLL</sequence>
<dbReference type="AlphaFoldDB" id="A0AAN9YBM4"/>
<dbReference type="Proteomes" id="UP001367676">
    <property type="component" value="Unassembled WGS sequence"/>
</dbReference>
<organism evidence="2 3">
    <name type="scientific">Parthenolecanium corni</name>
    <dbReference type="NCBI Taxonomy" id="536013"/>
    <lineage>
        <taxon>Eukaryota</taxon>
        <taxon>Metazoa</taxon>
        <taxon>Ecdysozoa</taxon>
        <taxon>Arthropoda</taxon>
        <taxon>Hexapoda</taxon>
        <taxon>Insecta</taxon>
        <taxon>Pterygota</taxon>
        <taxon>Neoptera</taxon>
        <taxon>Paraneoptera</taxon>
        <taxon>Hemiptera</taxon>
        <taxon>Sternorrhyncha</taxon>
        <taxon>Coccoidea</taxon>
        <taxon>Coccidae</taxon>
        <taxon>Parthenolecanium</taxon>
    </lineage>
</organism>
<keyword evidence="1" id="KW-0812">Transmembrane</keyword>
<keyword evidence="1" id="KW-1133">Transmembrane helix</keyword>
<protein>
    <submittedName>
        <fullName evidence="2">Uncharacterized protein</fullName>
    </submittedName>
</protein>
<dbReference type="EMBL" id="JBBCAQ010000002">
    <property type="protein sequence ID" value="KAK7605372.1"/>
    <property type="molecule type" value="Genomic_DNA"/>
</dbReference>
<evidence type="ECO:0000256" key="1">
    <source>
        <dbReference type="SAM" id="Phobius"/>
    </source>
</evidence>
<keyword evidence="1" id="KW-0472">Membrane</keyword>
<evidence type="ECO:0000313" key="3">
    <source>
        <dbReference type="Proteomes" id="UP001367676"/>
    </source>
</evidence>